<evidence type="ECO:0000313" key="7">
    <source>
        <dbReference type="Proteomes" id="UP001358417"/>
    </source>
</evidence>
<accession>A0AAV9N7B9</accession>
<sequence length="281" mass="31066">MTILVLGGNGKTSSALSTLLEEKGIPLITASRTPSNNGSRKHIKFDWLDDSTYDLPFQAANDPITAIYMVAPQISDPFPSMKAFIDHARGKGTKRFVLLSASVIPKGGPVYGKVHEYLETLGVEYGVLRPSWFMDNFIDESSRHLRFHDNLISSATQKGRVPFVATSDIAAMAFHLLTDEKAHDTDYFVRGPELLSYDEVAQIISEVTGKPINHEHMSLEDLEAKFSASEMPQEYAKMLAGLDGHIAKGLEAELDDAVLRVTGNPPKSFRAFAQENREKLL</sequence>
<comment type="similarity">
    <text evidence="2">Belongs to the fgaFS/easG family.</text>
</comment>
<evidence type="ECO:0000259" key="5">
    <source>
        <dbReference type="Pfam" id="PF05368"/>
    </source>
</evidence>
<evidence type="ECO:0000256" key="4">
    <source>
        <dbReference type="ARBA" id="ARBA00023002"/>
    </source>
</evidence>
<dbReference type="PANTHER" id="PTHR43162:SF1">
    <property type="entry name" value="PRESTALK A DIFFERENTIATION PROTEIN A"/>
    <property type="match status" value="1"/>
</dbReference>
<name>A0AAV9N7B9_9EURO</name>
<dbReference type="PANTHER" id="PTHR43162">
    <property type="match status" value="1"/>
</dbReference>
<dbReference type="Gene3D" id="3.90.25.10">
    <property type="entry name" value="UDP-galactose 4-epimerase, domain 1"/>
    <property type="match status" value="1"/>
</dbReference>
<dbReference type="Pfam" id="PF05368">
    <property type="entry name" value="NmrA"/>
    <property type="match status" value="1"/>
</dbReference>
<comment type="caution">
    <text evidence="6">The sequence shown here is derived from an EMBL/GenBank/DDBJ whole genome shotgun (WGS) entry which is preliminary data.</text>
</comment>
<dbReference type="EMBL" id="JAVRRD010000016">
    <property type="protein sequence ID" value="KAK5050898.1"/>
    <property type="molecule type" value="Genomic_DNA"/>
</dbReference>
<dbReference type="RefSeq" id="XP_064705398.1">
    <property type="nucleotide sequence ID" value="XM_064847045.1"/>
</dbReference>
<keyword evidence="7" id="KW-1185">Reference proteome</keyword>
<evidence type="ECO:0000256" key="3">
    <source>
        <dbReference type="ARBA" id="ARBA00022589"/>
    </source>
</evidence>
<proteinExistence type="inferred from homology"/>
<dbReference type="InterPro" id="IPR036291">
    <property type="entry name" value="NAD(P)-bd_dom_sf"/>
</dbReference>
<evidence type="ECO:0000256" key="1">
    <source>
        <dbReference type="ARBA" id="ARBA00005107"/>
    </source>
</evidence>
<keyword evidence="3" id="KW-0017">Alkaloid metabolism</keyword>
<dbReference type="InterPro" id="IPR008030">
    <property type="entry name" value="NmrA-like"/>
</dbReference>
<comment type="pathway">
    <text evidence="1">Alkaloid biosynthesis; ergot alkaloid biosynthesis.</text>
</comment>
<dbReference type="NCBIfam" id="TIGR03649">
    <property type="entry name" value="ergot_EASG"/>
    <property type="match status" value="1"/>
</dbReference>
<gene>
    <name evidence="6" type="ORF">LTR84_003457</name>
</gene>
<evidence type="ECO:0000256" key="2">
    <source>
        <dbReference type="ARBA" id="ARBA00005372"/>
    </source>
</evidence>
<dbReference type="SUPFAM" id="SSF51735">
    <property type="entry name" value="NAD(P)-binding Rossmann-fold domains"/>
    <property type="match status" value="1"/>
</dbReference>
<feature type="domain" description="NmrA-like" evidence="5">
    <location>
        <begin position="113"/>
        <end position="240"/>
    </location>
</feature>
<keyword evidence="4" id="KW-0560">Oxidoreductase</keyword>
<reference evidence="6 7" key="1">
    <citation type="submission" date="2023-08" db="EMBL/GenBank/DDBJ databases">
        <title>Black Yeasts Isolated from many extreme environments.</title>
        <authorList>
            <person name="Coleine C."/>
            <person name="Stajich J.E."/>
            <person name="Selbmann L."/>
        </authorList>
    </citation>
    <scope>NUCLEOTIDE SEQUENCE [LARGE SCALE GENOMIC DNA]</scope>
    <source>
        <strain evidence="6 7">CCFEE 5792</strain>
    </source>
</reference>
<evidence type="ECO:0000313" key="6">
    <source>
        <dbReference type="EMBL" id="KAK5050898.1"/>
    </source>
</evidence>
<organism evidence="6 7">
    <name type="scientific">Exophiala bonariae</name>
    <dbReference type="NCBI Taxonomy" id="1690606"/>
    <lineage>
        <taxon>Eukaryota</taxon>
        <taxon>Fungi</taxon>
        <taxon>Dikarya</taxon>
        <taxon>Ascomycota</taxon>
        <taxon>Pezizomycotina</taxon>
        <taxon>Eurotiomycetes</taxon>
        <taxon>Chaetothyriomycetidae</taxon>
        <taxon>Chaetothyriales</taxon>
        <taxon>Herpotrichiellaceae</taxon>
        <taxon>Exophiala</taxon>
    </lineage>
</organism>
<protein>
    <recommendedName>
        <fullName evidence="5">NmrA-like domain-containing protein</fullName>
    </recommendedName>
</protein>
<dbReference type="GO" id="GO:0009820">
    <property type="term" value="P:alkaloid metabolic process"/>
    <property type="evidence" value="ECO:0007669"/>
    <property type="project" value="UniProtKB-KW"/>
</dbReference>
<dbReference type="AlphaFoldDB" id="A0AAV9N7B9"/>
<dbReference type="GO" id="GO:0016491">
    <property type="term" value="F:oxidoreductase activity"/>
    <property type="evidence" value="ECO:0007669"/>
    <property type="project" value="UniProtKB-KW"/>
</dbReference>
<dbReference type="InterPro" id="IPR019901">
    <property type="entry name" value="Ergot_alkaloid_biosynthesis"/>
</dbReference>
<dbReference type="InterPro" id="IPR051604">
    <property type="entry name" value="Ergot_Alk_Oxidoreductase"/>
</dbReference>
<dbReference type="Gene3D" id="3.40.50.720">
    <property type="entry name" value="NAD(P)-binding Rossmann-like Domain"/>
    <property type="match status" value="1"/>
</dbReference>
<dbReference type="Proteomes" id="UP001358417">
    <property type="component" value="Unassembled WGS sequence"/>
</dbReference>
<dbReference type="GeneID" id="89971644"/>